<dbReference type="EMBL" id="JANPWB010000011">
    <property type="protein sequence ID" value="KAJ1122219.1"/>
    <property type="molecule type" value="Genomic_DNA"/>
</dbReference>
<dbReference type="AlphaFoldDB" id="A0AAV7P398"/>
<protein>
    <submittedName>
        <fullName evidence="1">Uncharacterized protein</fullName>
    </submittedName>
</protein>
<evidence type="ECO:0000313" key="2">
    <source>
        <dbReference type="Proteomes" id="UP001066276"/>
    </source>
</evidence>
<dbReference type="Proteomes" id="UP001066276">
    <property type="component" value="Chromosome 7"/>
</dbReference>
<proteinExistence type="predicted"/>
<gene>
    <name evidence="1" type="ORF">NDU88_000722</name>
</gene>
<accession>A0AAV7P398</accession>
<evidence type="ECO:0000313" key="1">
    <source>
        <dbReference type="EMBL" id="KAJ1122219.1"/>
    </source>
</evidence>
<reference evidence="1" key="1">
    <citation type="journal article" date="2022" name="bioRxiv">
        <title>Sequencing and chromosome-scale assembly of the giantPleurodeles waltlgenome.</title>
        <authorList>
            <person name="Brown T."/>
            <person name="Elewa A."/>
            <person name="Iarovenko S."/>
            <person name="Subramanian E."/>
            <person name="Araus A.J."/>
            <person name="Petzold A."/>
            <person name="Susuki M."/>
            <person name="Suzuki K.-i.T."/>
            <person name="Hayashi T."/>
            <person name="Toyoda A."/>
            <person name="Oliveira C."/>
            <person name="Osipova E."/>
            <person name="Leigh N.D."/>
            <person name="Simon A."/>
            <person name="Yun M.H."/>
        </authorList>
    </citation>
    <scope>NUCLEOTIDE SEQUENCE</scope>
    <source>
        <strain evidence="1">20211129_DDA</strain>
        <tissue evidence="1">Liver</tissue>
    </source>
</reference>
<feature type="non-terminal residue" evidence="1">
    <location>
        <position position="92"/>
    </location>
</feature>
<organism evidence="1 2">
    <name type="scientific">Pleurodeles waltl</name>
    <name type="common">Iberian ribbed newt</name>
    <dbReference type="NCBI Taxonomy" id="8319"/>
    <lineage>
        <taxon>Eukaryota</taxon>
        <taxon>Metazoa</taxon>
        <taxon>Chordata</taxon>
        <taxon>Craniata</taxon>
        <taxon>Vertebrata</taxon>
        <taxon>Euteleostomi</taxon>
        <taxon>Amphibia</taxon>
        <taxon>Batrachia</taxon>
        <taxon>Caudata</taxon>
        <taxon>Salamandroidea</taxon>
        <taxon>Salamandridae</taxon>
        <taxon>Pleurodelinae</taxon>
        <taxon>Pleurodeles</taxon>
    </lineage>
</organism>
<comment type="caution">
    <text evidence="1">The sequence shown here is derived from an EMBL/GenBank/DDBJ whole genome shotgun (WGS) entry which is preliminary data.</text>
</comment>
<keyword evidence="2" id="KW-1185">Reference proteome</keyword>
<name>A0AAV7P398_PLEWA</name>
<sequence length="92" mass="9996">AGRVRCPPHLWMSPHAPVLQAGGVRRAPHLWKSPPRSSATGRWGMGYAVHLSCGRLPRIPAHALSGPLHRSARGGRGCPTDHISQAWQVCLR</sequence>
<feature type="non-terminal residue" evidence="1">
    <location>
        <position position="1"/>
    </location>
</feature>